<evidence type="ECO:0000256" key="3">
    <source>
        <dbReference type="PROSITE-ProRule" id="PRU00708"/>
    </source>
</evidence>
<evidence type="ECO:0008006" key="9">
    <source>
        <dbReference type="Google" id="ProtNLM"/>
    </source>
</evidence>
<keyword evidence="8" id="KW-1185">Reference proteome</keyword>
<evidence type="ECO:0000259" key="6">
    <source>
        <dbReference type="Pfam" id="PF20241"/>
    </source>
</evidence>
<dbReference type="InterPro" id="IPR011990">
    <property type="entry name" value="TPR-like_helical_dom_sf"/>
</dbReference>
<dbReference type="NCBIfam" id="TIGR00756">
    <property type="entry name" value="PPR"/>
    <property type="match status" value="3"/>
</dbReference>
<organism evidence="7 8">
    <name type="scientific">Miscanthus lutarioriparius</name>
    <dbReference type="NCBI Taxonomy" id="422564"/>
    <lineage>
        <taxon>Eukaryota</taxon>
        <taxon>Viridiplantae</taxon>
        <taxon>Streptophyta</taxon>
        <taxon>Embryophyta</taxon>
        <taxon>Tracheophyta</taxon>
        <taxon>Spermatophyta</taxon>
        <taxon>Magnoliopsida</taxon>
        <taxon>Liliopsida</taxon>
        <taxon>Poales</taxon>
        <taxon>Poaceae</taxon>
        <taxon>PACMAD clade</taxon>
        <taxon>Panicoideae</taxon>
        <taxon>Andropogonodae</taxon>
        <taxon>Andropogoneae</taxon>
        <taxon>Saccharinae</taxon>
        <taxon>Miscanthus</taxon>
    </lineage>
</organism>
<gene>
    <name evidence="7" type="ORF">NCGR_LOCUS42240</name>
</gene>
<feature type="region of interest" description="Disordered" evidence="4">
    <location>
        <begin position="1"/>
        <end position="36"/>
    </location>
</feature>
<dbReference type="FunFam" id="1.25.40.10:FF:000511">
    <property type="entry name" value="Pentatricopeptide repeat-containing protein"/>
    <property type="match status" value="1"/>
</dbReference>
<dbReference type="InterPro" id="IPR046848">
    <property type="entry name" value="E_motif"/>
</dbReference>
<dbReference type="Proteomes" id="UP000604825">
    <property type="component" value="Unassembled WGS sequence"/>
</dbReference>
<reference evidence="7" key="1">
    <citation type="submission" date="2020-10" db="EMBL/GenBank/DDBJ databases">
        <authorList>
            <person name="Han B."/>
            <person name="Lu T."/>
            <person name="Zhao Q."/>
            <person name="Huang X."/>
            <person name="Zhao Y."/>
        </authorList>
    </citation>
    <scope>NUCLEOTIDE SEQUENCE</scope>
</reference>
<feature type="repeat" description="PPR" evidence="3">
    <location>
        <begin position="510"/>
        <end position="544"/>
    </location>
</feature>
<dbReference type="Pfam" id="PF14432">
    <property type="entry name" value="DYW_deaminase"/>
    <property type="match status" value="1"/>
</dbReference>
<evidence type="ECO:0000259" key="5">
    <source>
        <dbReference type="Pfam" id="PF14432"/>
    </source>
</evidence>
<dbReference type="EMBL" id="CAJGYO010000010">
    <property type="protein sequence ID" value="CAD6258774.1"/>
    <property type="molecule type" value="Genomic_DNA"/>
</dbReference>
<dbReference type="Gene3D" id="1.25.40.10">
    <property type="entry name" value="Tetratricopeptide repeat domain"/>
    <property type="match status" value="4"/>
</dbReference>
<accession>A0A811QRH2</accession>
<dbReference type="OrthoDB" id="185373at2759"/>
<dbReference type="PANTHER" id="PTHR47926:SF446">
    <property type="entry name" value="PENTACOTRIPEPTIDE-REPEAT REGION OF PRORP DOMAIN-CONTAINING PROTEIN"/>
    <property type="match status" value="1"/>
</dbReference>
<dbReference type="SUPFAM" id="SSF48452">
    <property type="entry name" value="TPR-like"/>
    <property type="match status" value="1"/>
</dbReference>
<dbReference type="Pfam" id="PF20241">
    <property type="entry name" value="DUF6598"/>
    <property type="match status" value="1"/>
</dbReference>
<proteinExistence type="predicted"/>
<feature type="compositionally biased region" description="Gly residues" evidence="4">
    <location>
        <begin position="1"/>
        <end position="13"/>
    </location>
</feature>
<evidence type="ECO:0000256" key="2">
    <source>
        <dbReference type="ARBA" id="ARBA00022946"/>
    </source>
</evidence>
<dbReference type="PANTHER" id="PTHR47926">
    <property type="entry name" value="PENTATRICOPEPTIDE REPEAT-CONTAINING PROTEIN"/>
    <property type="match status" value="1"/>
</dbReference>
<dbReference type="InterPro" id="IPR046533">
    <property type="entry name" value="DUF6598"/>
</dbReference>
<keyword evidence="1" id="KW-0677">Repeat</keyword>
<comment type="caution">
    <text evidence="7">The sequence shown here is derived from an EMBL/GenBank/DDBJ whole genome shotgun (WGS) entry which is preliminary data.</text>
</comment>
<dbReference type="InterPro" id="IPR046960">
    <property type="entry name" value="PPR_At4g14850-like_plant"/>
</dbReference>
<feature type="domain" description="DUF6598" evidence="6">
    <location>
        <begin position="169"/>
        <end position="275"/>
    </location>
</feature>
<dbReference type="GO" id="GO:0008270">
    <property type="term" value="F:zinc ion binding"/>
    <property type="evidence" value="ECO:0007669"/>
    <property type="project" value="InterPro"/>
</dbReference>
<feature type="repeat" description="PPR" evidence="3">
    <location>
        <begin position="681"/>
        <end position="715"/>
    </location>
</feature>
<dbReference type="Pfam" id="PF01535">
    <property type="entry name" value="PPR"/>
    <property type="match status" value="5"/>
</dbReference>
<protein>
    <recommendedName>
        <fullName evidence="9">DYW domain-containing protein</fullName>
    </recommendedName>
</protein>
<evidence type="ECO:0000256" key="4">
    <source>
        <dbReference type="SAM" id="MobiDB-lite"/>
    </source>
</evidence>
<evidence type="ECO:0000313" key="8">
    <source>
        <dbReference type="Proteomes" id="UP000604825"/>
    </source>
</evidence>
<evidence type="ECO:0000313" key="7">
    <source>
        <dbReference type="EMBL" id="CAD6258774.1"/>
    </source>
</evidence>
<dbReference type="PROSITE" id="PS51375">
    <property type="entry name" value="PPR"/>
    <property type="match status" value="4"/>
</dbReference>
<dbReference type="InterPro" id="IPR032867">
    <property type="entry name" value="DYW_dom"/>
</dbReference>
<dbReference type="Pfam" id="PF20430">
    <property type="entry name" value="Eplus_motif"/>
    <property type="match status" value="1"/>
</dbReference>
<dbReference type="Pfam" id="PF20431">
    <property type="entry name" value="E_motif"/>
    <property type="match status" value="1"/>
</dbReference>
<sequence>MPSSGRGTGGVAGEGKKRGGRRRQRRQSSPPPPDHPYEYIMIPGGGRFDIPEGDDKEEWIQFFEEAARATREAIARYGDGRPADGINRATMLPDSTHRDGAVYSVTGGWHKTYRISDTDETQLEAATLSNPSNCYPNQETCCQHIPLAMMQIFSIELGKLSMDSGSADYVFNRSRVDPISLEQGSPIEMIGPKRGIDMSSGVLIEFDMKIKKGEQELDDTQLIDGITDFDELTTPSFKPFLSRIDGVGGAVDITLDMFHFAVEATIEVDIAQVYENGFHLVRTSSFKFVDDAIANEAERCASFKAKQHGYDMQQLQHNGASVMVKIKQQRVQLASDQALTDRRERPYYSSAIIIINPNVKYCTLFCACMSGAADAEAIRRLLLTGVSPSSHLPPLTVKHIHGRLLRLDLLLLTDLSPLLLRALSSSGLHLHALRLHSLLPSPSHLTFPFAIKSASRLPDPLTAGTQLHARSLKLPSHSNPHVLTSLLNLYARCGRLHDAQKAFDELPQPSTVSWTALITAYMDAGRAQEAVGVARTAFASGMRPDSFTAVRVLTACARVADLVTGEDVWRAAEQEGIAGSVFVATAALDLYVKCGEMEKAREVFDSMKNKDVVAWGAMVGGYASNGHPREALELFFAMQVEGMRPDCYTVAGALSACTRFGALDLGRRVVGMLQWDEVLGNPVLATALIDMYAKCGSTGEAWMVFQEMRKRDIIVWNAMILGLGMTGHEKIAFALVGRMKKSGMTLNDNTFIGLLCSCTHTGLVKDGQRYFRNMTQLYGIRPRIEHYGIMVDLLSRAGLLEEAHQLIQDMPMQANAVVWGALLGGCKIHRNADLAEHVLKQLIQLEPWNSGNYVMLSNIYSNSGRWEDAAKLRLEMKAKGVEKVPASSWLELDGKVHEFHVGDRSHPLSDKIYAKLDELGMEMKAMGYKPTTEVVMFDIENEEKEHTLVHHSEKIAIAFSLLTTEPGETIRVTKNLRVCSDCHSAIKLISRITCREIIVRDNNRFHCFRDGYCSCNDYW</sequence>
<dbReference type="GO" id="GO:0003723">
    <property type="term" value="F:RNA binding"/>
    <property type="evidence" value="ECO:0007669"/>
    <property type="project" value="InterPro"/>
</dbReference>
<keyword evidence="2" id="KW-0809">Transit peptide</keyword>
<dbReference type="InterPro" id="IPR046849">
    <property type="entry name" value="E2_motif"/>
</dbReference>
<dbReference type="FunFam" id="1.25.40.10:FF:000450">
    <property type="entry name" value="Putative pentatricopeptide repeat-containing protein"/>
    <property type="match status" value="1"/>
</dbReference>
<dbReference type="GO" id="GO:0009451">
    <property type="term" value="P:RNA modification"/>
    <property type="evidence" value="ECO:0007669"/>
    <property type="project" value="InterPro"/>
</dbReference>
<feature type="domain" description="DYW" evidence="5">
    <location>
        <begin position="927"/>
        <end position="1019"/>
    </location>
</feature>
<dbReference type="InterPro" id="IPR002885">
    <property type="entry name" value="PPR_rpt"/>
</dbReference>
<feature type="repeat" description="PPR" evidence="3">
    <location>
        <begin position="611"/>
        <end position="645"/>
    </location>
</feature>
<evidence type="ECO:0000256" key="1">
    <source>
        <dbReference type="ARBA" id="ARBA00022737"/>
    </source>
</evidence>
<name>A0A811QRH2_9POAL</name>
<dbReference type="Pfam" id="PF13041">
    <property type="entry name" value="PPR_2"/>
    <property type="match status" value="1"/>
</dbReference>
<feature type="repeat" description="PPR" evidence="3">
    <location>
        <begin position="849"/>
        <end position="883"/>
    </location>
</feature>
<dbReference type="AlphaFoldDB" id="A0A811QRH2"/>